<accession>A0A1M3SZV9</accession>
<sequence>MSDHLTLAKTLQKADLIAFNFPSARLNDRLPQSLARGQAVFESLGFRPAINFGKGFMSTGATGVVLDGRRCNLGVLLYETGRIFISSDYCLICTRNVPLQPTRSGYQRGQFMQVNATNSRRTRDKHTKESQVHQITPNGILVAEAKGMIWVGVLPR</sequence>
<gene>
    <name evidence="1" type="ORF">ASPFODRAFT_54140</name>
</gene>
<dbReference type="AlphaFoldDB" id="A0A1M3SZV9"/>
<reference evidence="2" key="1">
    <citation type="journal article" date="2017" name="Genome Biol.">
        <title>Comparative genomics reveals high biological diversity and specific adaptations in the industrially and medically important fungal genus Aspergillus.</title>
        <authorList>
            <person name="de Vries R.P."/>
            <person name="Riley R."/>
            <person name="Wiebenga A."/>
            <person name="Aguilar-Osorio G."/>
            <person name="Amillis S."/>
            <person name="Uchima C.A."/>
            <person name="Anderluh G."/>
            <person name="Asadollahi M."/>
            <person name="Askin M."/>
            <person name="Barry K."/>
            <person name="Battaglia E."/>
            <person name="Bayram O."/>
            <person name="Benocci T."/>
            <person name="Braus-Stromeyer S.A."/>
            <person name="Caldana C."/>
            <person name="Canovas D."/>
            <person name="Cerqueira G.C."/>
            <person name="Chen F."/>
            <person name="Chen W."/>
            <person name="Choi C."/>
            <person name="Clum A."/>
            <person name="Dos Santos R.A."/>
            <person name="Damasio A.R."/>
            <person name="Diallinas G."/>
            <person name="Emri T."/>
            <person name="Fekete E."/>
            <person name="Flipphi M."/>
            <person name="Freyberg S."/>
            <person name="Gallo A."/>
            <person name="Gournas C."/>
            <person name="Habgood R."/>
            <person name="Hainaut M."/>
            <person name="Harispe M.L."/>
            <person name="Henrissat B."/>
            <person name="Hilden K.S."/>
            <person name="Hope R."/>
            <person name="Hossain A."/>
            <person name="Karabika E."/>
            <person name="Karaffa L."/>
            <person name="Karanyi Z."/>
            <person name="Krasevec N."/>
            <person name="Kuo A."/>
            <person name="Kusch H."/>
            <person name="LaButti K."/>
            <person name="Lagendijk E.L."/>
            <person name="Lapidus A."/>
            <person name="Levasseur A."/>
            <person name="Lindquist E."/>
            <person name="Lipzen A."/>
            <person name="Logrieco A.F."/>
            <person name="MacCabe A."/>
            <person name="Maekelae M.R."/>
            <person name="Malavazi I."/>
            <person name="Melin P."/>
            <person name="Meyer V."/>
            <person name="Mielnichuk N."/>
            <person name="Miskei M."/>
            <person name="Molnar A.P."/>
            <person name="Mule G."/>
            <person name="Ngan C.Y."/>
            <person name="Orejas M."/>
            <person name="Orosz E."/>
            <person name="Ouedraogo J.P."/>
            <person name="Overkamp K.M."/>
            <person name="Park H.-S."/>
            <person name="Perrone G."/>
            <person name="Piumi F."/>
            <person name="Punt P.J."/>
            <person name="Ram A.F."/>
            <person name="Ramon A."/>
            <person name="Rauscher S."/>
            <person name="Record E."/>
            <person name="Riano-Pachon D.M."/>
            <person name="Robert V."/>
            <person name="Roehrig J."/>
            <person name="Ruller R."/>
            <person name="Salamov A."/>
            <person name="Salih N.S."/>
            <person name="Samson R.A."/>
            <person name="Sandor E."/>
            <person name="Sanguinetti M."/>
            <person name="Schuetze T."/>
            <person name="Sepcic K."/>
            <person name="Shelest E."/>
            <person name="Sherlock G."/>
            <person name="Sophianopoulou V."/>
            <person name="Squina F.M."/>
            <person name="Sun H."/>
            <person name="Susca A."/>
            <person name="Todd R.B."/>
            <person name="Tsang A."/>
            <person name="Unkles S.E."/>
            <person name="van de Wiele N."/>
            <person name="van Rossen-Uffink D."/>
            <person name="Oliveira J.V."/>
            <person name="Vesth T.C."/>
            <person name="Visser J."/>
            <person name="Yu J.-H."/>
            <person name="Zhou M."/>
            <person name="Andersen M.R."/>
            <person name="Archer D.B."/>
            <person name="Baker S.E."/>
            <person name="Benoit I."/>
            <person name="Brakhage A.A."/>
            <person name="Braus G.H."/>
            <person name="Fischer R."/>
            <person name="Frisvad J.C."/>
            <person name="Goldman G.H."/>
            <person name="Houbraken J."/>
            <person name="Oakley B."/>
            <person name="Pocsi I."/>
            <person name="Scazzocchio C."/>
            <person name="Seiboth B."/>
            <person name="vanKuyk P.A."/>
            <person name="Wortman J."/>
            <person name="Dyer P.S."/>
            <person name="Grigoriev I.V."/>
        </authorList>
    </citation>
    <scope>NUCLEOTIDE SEQUENCE [LARGE SCALE GENOMIC DNA]</scope>
    <source>
        <strain evidence="2">CBS 106.47</strain>
    </source>
</reference>
<name>A0A1M3SZV9_ASPLC</name>
<dbReference type="EMBL" id="KV878263">
    <property type="protein sequence ID" value="OJZ80016.1"/>
    <property type="molecule type" value="Genomic_DNA"/>
</dbReference>
<evidence type="ECO:0000313" key="2">
    <source>
        <dbReference type="Proteomes" id="UP000184063"/>
    </source>
</evidence>
<protein>
    <submittedName>
        <fullName evidence="1">Uncharacterized protein</fullName>
    </submittedName>
</protein>
<dbReference type="VEuPathDB" id="FungiDB:ASPFODRAFT_54140"/>
<proteinExistence type="predicted"/>
<evidence type="ECO:0000313" key="1">
    <source>
        <dbReference type="EMBL" id="OJZ80016.1"/>
    </source>
</evidence>
<organism evidence="1 2">
    <name type="scientific">Aspergillus luchuensis (strain CBS 106.47)</name>
    <dbReference type="NCBI Taxonomy" id="1137211"/>
    <lineage>
        <taxon>Eukaryota</taxon>
        <taxon>Fungi</taxon>
        <taxon>Dikarya</taxon>
        <taxon>Ascomycota</taxon>
        <taxon>Pezizomycotina</taxon>
        <taxon>Eurotiomycetes</taxon>
        <taxon>Eurotiomycetidae</taxon>
        <taxon>Eurotiales</taxon>
        <taxon>Aspergillaceae</taxon>
        <taxon>Aspergillus</taxon>
        <taxon>Aspergillus subgen. Circumdati</taxon>
    </lineage>
</organism>
<dbReference type="Proteomes" id="UP000184063">
    <property type="component" value="Unassembled WGS sequence"/>
</dbReference>